<dbReference type="EMBL" id="CP073041">
    <property type="protein sequence ID" value="UXE60640.1"/>
    <property type="molecule type" value="Genomic_DNA"/>
</dbReference>
<organism evidence="1">
    <name type="scientific">Woronichinia naegeliana WA131</name>
    <dbReference type="NCBI Taxonomy" id="2824559"/>
    <lineage>
        <taxon>Bacteria</taxon>
        <taxon>Bacillati</taxon>
        <taxon>Cyanobacteriota</taxon>
        <taxon>Cyanophyceae</taxon>
        <taxon>Synechococcales</taxon>
        <taxon>Coelosphaeriaceae</taxon>
        <taxon>Woronichinia</taxon>
    </lineage>
</organism>
<sequence>MLTKSFFRGSLKSVRVHKRLLEWGKLSQTKRKICEVLIVVKENADNLVSQNTRILNAEEYFNREMTRLLISQFKLQNIKLNAETSHYINHLVVKKYLNEFNGLG</sequence>
<protein>
    <submittedName>
        <fullName evidence="1">Uncharacterized protein</fullName>
    </submittedName>
</protein>
<proteinExistence type="predicted"/>
<dbReference type="KEGG" id="wna:KA717_34855"/>
<name>A0A977PWK0_9CYAN</name>
<gene>
    <name evidence="1" type="ORF">KA717_34855</name>
</gene>
<reference evidence="1" key="1">
    <citation type="submission" date="2021-04" db="EMBL/GenBank/DDBJ databases">
        <title>Genome sequence of Woronichinia naegeliana from Washington state freshwater lake bloom.</title>
        <authorList>
            <person name="Dreher T.W."/>
        </authorList>
    </citation>
    <scope>NUCLEOTIDE SEQUENCE</scope>
    <source>
        <strain evidence="1">WA131</strain>
    </source>
</reference>
<evidence type="ECO:0000313" key="1">
    <source>
        <dbReference type="EMBL" id="UXE60640.1"/>
    </source>
</evidence>
<dbReference type="Proteomes" id="UP001065613">
    <property type="component" value="Chromosome"/>
</dbReference>
<dbReference type="AlphaFoldDB" id="A0A977PWK0"/>
<accession>A0A977PWK0</accession>